<feature type="repeat" description="ANK" evidence="3">
    <location>
        <begin position="413"/>
        <end position="445"/>
    </location>
</feature>
<dbReference type="Pfam" id="PF13637">
    <property type="entry name" value="Ank_4"/>
    <property type="match status" value="1"/>
</dbReference>
<evidence type="ECO:0000313" key="5">
    <source>
        <dbReference type="Proteomes" id="UP000218231"/>
    </source>
</evidence>
<proteinExistence type="predicted"/>
<dbReference type="InterPro" id="IPR036770">
    <property type="entry name" value="Ankyrin_rpt-contain_sf"/>
</dbReference>
<dbReference type="Pfam" id="PF00023">
    <property type="entry name" value="Ank"/>
    <property type="match status" value="1"/>
</dbReference>
<organism evidence="4 5">
    <name type="scientific">Diploscapter pachys</name>
    <dbReference type="NCBI Taxonomy" id="2018661"/>
    <lineage>
        <taxon>Eukaryota</taxon>
        <taxon>Metazoa</taxon>
        <taxon>Ecdysozoa</taxon>
        <taxon>Nematoda</taxon>
        <taxon>Chromadorea</taxon>
        <taxon>Rhabditida</taxon>
        <taxon>Rhabditina</taxon>
        <taxon>Rhabditomorpha</taxon>
        <taxon>Rhabditoidea</taxon>
        <taxon>Rhabditidae</taxon>
        <taxon>Diploscapter</taxon>
    </lineage>
</organism>
<evidence type="ECO:0000313" key="4">
    <source>
        <dbReference type="EMBL" id="PAV76063.1"/>
    </source>
</evidence>
<name>A0A2A2KQH8_9BILA</name>
<dbReference type="EMBL" id="LIAE01007971">
    <property type="protein sequence ID" value="PAV76063.1"/>
    <property type="molecule type" value="Genomic_DNA"/>
</dbReference>
<keyword evidence="1" id="KW-0677">Repeat</keyword>
<sequence length="943" mass="102914">MTDLTRSAPLASFRCWLSSCSQSLLVTGPAFCGKTHFLRQLSNEPNCAAYFECSSHSRRTGAVDVSSVLQSIGTQLTKRFPNLVLPHVSTLTMLSASDCIEHLVHLPLHSLPPTAQVMFIAIDGLPENLFDFAISNSWYFVNQLDRALSCGLLSPTNIPSSSKDLLDDLIASLPLRLPIYVLLVKASRNAPSLTNLITAAQLATNEEWSIVEREIRSVAKVCAEQEDPFTLYGEWDELPGDLTHCHSTWAQFYKMKRQRTAQDVVELAYHLAHSNAPTLDALHILRSVRAGELILQCPVLDTSTTTLLTKAGATLSPNKQKDFVYLCAIGDVEEMKKCEGVTLDEWSMGIVAAAARGHIEACRWIITHKPAMATEVTQNGQWNALRSAACNGHVHLLQMLIQYGCSVDECGPGGRTALRATAWAGYENAVRELLAAGANVEKRDSEERTPLMAAAFMNFPNVCRLLVERGARVESVDSAGATALHLALSNGSNTKNHEQVVKLLLDENADVNICDMNGRNCLHLAAYHNNAQLKLILDRVHSVDAQDSLGRTALMLAASQGRNEAIQLLVDHGSNIDWIDLHGRTALQLAAIHSHLDTVNLLVSLGADEAHKDNEGALALHYAVSHDDPQLVKALANDITLNATDRVGNTPLIVACQNGSRMVVDELIQMGADVNIQTLEGNTALRIAALTGNTQIVHSLLPHVNDNLQSDCDGTSLLHSLLINQQTSMSRLLIESGIVDLLAVDSHCRSITHIVATTNDVTSAEMLHCYCSNQLTFEEKDEDGRSPLLTAVWSGHNRIALFLLSTIGVNPNSVDSQGASALSVVAQLGLDDLLVLLLKFGADPSLADKQGRKPVDIAMLFGHKIIVNVLQVNCLEFIQNLTNHTFIRPPIQQTRQVLDHCPSLLRSLPSPYHILEMVKRSPFEPIPESSLGECPLFNCGRIH</sequence>
<feature type="repeat" description="ANK" evidence="3">
    <location>
        <begin position="817"/>
        <end position="849"/>
    </location>
</feature>
<comment type="caution">
    <text evidence="4">The sequence shown here is derived from an EMBL/GenBank/DDBJ whole genome shotgun (WGS) entry which is preliminary data.</text>
</comment>
<dbReference type="PANTHER" id="PTHR24198:SF165">
    <property type="entry name" value="ANKYRIN REPEAT-CONTAINING PROTEIN-RELATED"/>
    <property type="match status" value="1"/>
</dbReference>
<reference evidence="4 5" key="1">
    <citation type="journal article" date="2017" name="Curr. Biol.">
        <title>Genome architecture and evolution of a unichromosomal asexual nematode.</title>
        <authorList>
            <person name="Fradin H."/>
            <person name="Zegar C."/>
            <person name="Gutwein M."/>
            <person name="Lucas J."/>
            <person name="Kovtun M."/>
            <person name="Corcoran D."/>
            <person name="Baugh L.R."/>
            <person name="Kiontke K."/>
            <person name="Gunsalus K."/>
            <person name="Fitch D.H."/>
            <person name="Piano F."/>
        </authorList>
    </citation>
    <scope>NUCLEOTIDE SEQUENCE [LARGE SCALE GENOMIC DNA]</scope>
    <source>
        <strain evidence="4">PF1309</strain>
    </source>
</reference>
<dbReference type="STRING" id="2018661.A0A2A2KQH8"/>
<keyword evidence="5" id="KW-1185">Reference proteome</keyword>
<dbReference type="Pfam" id="PF12796">
    <property type="entry name" value="Ank_2"/>
    <property type="match status" value="3"/>
</dbReference>
<dbReference type="Gene3D" id="1.25.40.20">
    <property type="entry name" value="Ankyrin repeat-containing domain"/>
    <property type="match status" value="5"/>
</dbReference>
<feature type="repeat" description="ANK" evidence="3">
    <location>
        <begin position="479"/>
        <end position="516"/>
    </location>
</feature>
<dbReference type="Proteomes" id="UP000218231">
    <property type="component" value="Unassembled WGS sequence"/>
</dbReference>
<dbReference type="PANTHER" id="PTHR24198">
    <property type="entry name" value="ANKYRIN REPEAT AND PROTEIN KINASE DOMAIN-CONTAINING PROTEIN"/>
    <property type="match status" value="1"/>
</dbReference>
<dbReference type="SUPFAM" id="SSF48403">
    <property type="entry name" value="Ankyrin repeat"/>
    <property type="match status" value="2"/>
</dbReference>
<dbReference type="InterPro" id="IPR002110">
    <property type="entry name" value="Ankyrin_rpt"/>
</dbReference>
<accession>A0A2A2KQH8</accession>
<evidence type="ECO:0000256" key="3">
    <source>
        <dbReference type="PROSITE-ProRule" id="PRU00023"/>
    </source>
</evidence>
<feature type="repeat" description="ANK" evidence="3">
    <location>
        <begin position="783"/>
        <end position="816"/>
    </location>
</feature>
<dbReference type="OrthoDB" id="427518at2759"/>
<dbReference type="SMART" id="SM00248">
    <property type="entry name" value="ANK"/>
    <property type="match status" value="15"/>
</dbReference>
<feature type="repeat" description="ANK" evidence="3">
    <location>
        <begin position="446"/>
        <end position="478"/>
    </location>
</feature>
<dbReference type="AlphaFoldDB" id="A0A2A2KQH8"/>
<keyword evidence="2 3" id="KW-0040">ANK repeat</keyword>
<feature type="repeat" description="ANK" evidence="3">
    <location>
        <begin position="647"/>
        <end position="679"/>
    </location>
</feature>
<dbReference type="PROSITE" id="PS50297">
    <property type="entry name" value="ANK_REP_REGION"/>
    <property type="match status" value="6"/>
</dbReference>
<protein>
    <submittedName>
        <fullName evidence="4">Uncharacterized protein</fullName>
    </submittedName>
</protein>
<gene>
    <name evidence="4" type="ORF">WR25_02866</name>
</gene>
<feature type="repeat" description="ANK" evidence="3">
    <location>
        <begin position="582"/>
        <end position="614"/>
    </location>
</feature>
<dbReference type="PRINTS" id="PR01415">
    <property type="entry name" value="ANKYRIN"/>
</dbReference>
<evidence type="ECO:0000256" key="1">
    <source>
        <dbReference type="ARBA" id="ARBA00022737"/>
    </source>
</evidence>
<dbReference type="PROSITE" id="PS50088">
    <property type="entry name" value="ANK_REPEAT"/>
    <property type="match status" value="8"/>
</dbReference>
<feature type="repeat" description="ANK" evidence="3">
    <location>
        <begin position="549"/>
        <end position="581"/>
    </location>
</feature>
<evidence type="ECO:0000256" key="2">
    <source>
        <dbReference type="ARBA" id="ARBA00023043"/>
    </source>
</evidence>